<proteinExistence type="predicted"/>
<feature type="compositionally biased region" description="Basic and acidic residues" evidence="1">
    <location>
        <begin position="9"/>
        <end position="30"/>
    </location>
</feature>
<protein>
    <recommendedName>
        <fullName evidence="2">CdiA C-terminal tRNase domain-containing protein</fullName>
    </recommendedName>
</protein>
<organism evidence="3 4">
    <name type="scientific">Erwinia rhapontici</name>
    <name type="common">Pectobacterium rhapontici</name>
    <dbReference type="NCBI Taxonomy" id="55212"/>
    <lineage>
        <taxon>Bacteria</taxon>
        <taxon>Pseudomonadati</taxon>
        <taxon>Pseudomonadota</taxon>
        <taxon>Gammaproteobacteria</taxon>
        <taxon>Enterobacterales</taxon>
        <taxon>Erwiniaceae</taxon>
        <taxon>Erwinia</taxon>
    </lineage>
</organism>
<evidence type="ECO:0000259" key="2">
    <source>
        <dbReference type="Pfam" id="PF18664"/>
    </source>
</evidence>
<accession>A0ABM7N5Z2</accession>
<name>A0ABM7N5Z2_ERWRD</name>
<evidence type="ECO:0000313" key="3">
    <source>
        <dbReference type="EMBL" id="BCQ36908.1"/>
    </source>
</evidence>
<evidence type="ECO:0000256" key="1">
    <source>
        <dbReference type="SAM" id="MobiDB-lite"/>
    </source>
</evidence>
<sequence length="311" mass="33008">MENNSLAGDKARESVKQSTEHWKEQVRDKLGEGTTSSIANGIINALADTGDAALGSADYAADAAMALASCAAGDSYCTKAMSDLAGKNQAVADSVTALMQSETWSAVADTIKQAAEGNQLALEATGGMLAGLLSPGKKIPVLSTTLGKTEKLVRNTDGIYEVKVNVTPLEGHDRLNTPDVGGNGKLKPAEAASAAQLEPTLGTMERYTPSPGEKFGTSPDFVITAGPNKGKTVDAMYTTDRLSQKEIDGLNKFYEKNMSAGNGKIVIQDHLKKADFVPVDFRMLTSANQSIFMNYIKTLPKVQQDKIIIMR</sequence>
<feature type="region of interest" description="Disordered" evidence="1">
    <location>
        <begin position="1"/>
        <end position="30"/>
    </location>
</feature>
<dbReference type="InterPro" id="IPR041620">
    <property type="entry name" value="CdiA_C_tRNase"/>
</dbReference>
<dbReference type="CDD" id="cd20726">
    <property type="entry name" value="CDI_toxin_BpE479_tRNase-like"/>
    <property type="match status" value="1"/>
</dbReference>
<reference evidence="3 4" key="1">
    <citation type="submission" date="2021-01" db="EMBL/GenBank/DDBJ databases">
        <title>Complete genome sequence of Erwinia rhapontici MAFF 311153.</title>
        <authorList>
            <person name="Morohoshi T."/>
            <person name="Someya N."/>
        </authorList>
    </citation>
    <scope>NUCLEOTIDE SEQUENCE [LARGE SCALE GENOMIC DNA]</scope>
    <source>
        <strain evidence="3 4">MAFF 311153</strain>
    </source>
</reference>
<dbReference type="Pfam" id="PF18664">
    <property type="entry name" value="CdiA_C_tRNase"/>
    <property type="match status" value="1"/>
</dbReference>
<keyword evidence="4" id="KW-1185">Reference proteome</keyword>
<dbReference type="Proteomes" id="UP000677515">
    <property type="component" value="Chromosome"/>
</dbReference>
<evidence type="ECO:0000313" key="4">
    <source>
        <dbReference type="Proteomes" id="UP000677515"/>
    </source>
</evidence>
<dbReference type="EMBL" id="AP024329">
    <property type="protein sequence ID" value="BCQ36908.1"/>
    <property type="molecule type" value="Genomic_DNA"/>
</dbReference>
<feature type="domain" description="CdiA C-terminal tRNase" evidence="2">
    <location>
        <begin position="188"/>
        <end position="310"/>
    </location>
</feature>
<gene>
    <name evidence="3" type="ORF">ERHA53_42510</name>
</gene>